<organism evidence="1 2">
    <name type="scientific">Fusarium solani</name>
    <name type="common">Filamentous fungus</name>
    <dbReference type="NCBI Taxonomy" id="169388"/>
    <lineage>
        <taxon>Eukaryota</taxon>
        <taxon>Fungi</taxon>
        <taxon>Dikarya</taxon>
        <taxon>Ascomycota</taxon>
        <taxon>Pezizomycotina</taxon>
        <taxon>Sordariomycetes</taxon>
        <taxon>Hypocreomycetidae</taxon>
        <taxon>Hypocreales</taxon>
        <taxon>Nectriaceae</taxon>
        <taxon>Fusarium</taxon>
        <taxon>Fusarium solani species complex</taxon>
    </lineage>
</organism>
<keyword evidence="2" id="KW-1185">Reference proteome</keyword>
<evidence type="ECO:0000313" key="2">
    <source>
        <dbReference type="Proteomes" id="UP000736672"/>
    </source>
</evidence>
<feature type="non-terminal residue" evidence="1">
    <location>
        <position position="143"/>
    </location>
</feature>
<dbReference type="AlphaFoldDB" id="A0A9P9GKZ6"/>
<evidence type="ECO:0000313" key="1">
    <source>
        <dbReference type="EMBL" id="KAH7240470.1"/>
    </source>
</evidence>
<dbReference type="Proteomes" id="UP000736672">
    <property type="component" value="Unassembled WGS sequence"/>
</dbReference>
<sequence>GQFTPPTELTNNLFFPGTYDDRARSNSLSIFIYSAYPAPNKILIAPYGSLKTYLAITTINAYPNYLNASAVPMMLSLMMHFSDTAKQELYPSDDGLIPYITYGYMPPTDFNAPSSYDQPNPYTTLSRTWEHSANYSQAEYKYP</sequence>
<dbReference type="OrthoDB" id="194358at2759"/>
<comment type="caution">
    <text evidence="1">The sequence shown here is derived from an EMBL/GenBank/DDBJ whole genome shotgun (WGS) entry which is preliminary data.</text>
</comment>
<dbReference type="EMBL" id="JAGTJS010000020">
    <property type="protein sequence ID" value="KAH7240470.1"/>
    <property type="molecule type" value="Genomic_DNA"/>
</dbReference>
<reference evidence="1" key="1">
    <citation type="journal article" date="2021" name="Nat. Commun.">
        <title>Genetic determinants of endophytism in the Arabidopsis root mycobiome.</title>
        <authorList>
            <person name="Mesny F."/>
            <person name="Miyauchi S."/>
            <person name="Thiergart T."/>
            <person name="Pickel B."/>
            <person name="Atanasova L."/>
            <person name="Karlsson M."/>
            <person name="Huettel B."/>
            <person name="Barry K.W."/>
            <person name="Haridas S."/>
            <person name="Chen C."/>
            <person name="Bauer D."/>
            <person name="Andreopoulos W."/>
            <person name="Pangilinan J."/>
            <person name="LaButti K."/>
            <person name="Riley R."/>
            <person name="Lipzen A."/>
            <person name="Clum A."/>
            <person name="Drula E."/>
            <person name="Henrissat B."/>
            <person name="Kohler A."/>
            <person name="Grigoriev I.V."/>
            <person name="Martin F.M."/>
            <person name="Hacquard S."/>
        </authorList>
    </citation>
    <scope>NUCLEOTIDE SEQUENCE</scope>
    <source>
        <strain evidence="1">FSSC 5 MPI-SDFR-AT-0091</strain>
    </source>
</reference>
<name>A0A9P9GKZ6_FUSSL</name>
<feature type="non-terminal residue" evidence="1">
    <location>
        <position position="1"/>
    </location>
</feature>
<proteinExistence type="predicted"/>
<accession>A0A9P9GKZ6</accession>
<protein>
    <submittedName>
        <fullName evidence="1">Uncharacterized protein</fullName>
    </submittedName>
</protein>
<gene>
    <name evidence="1" type="ORF">B0J15DRAFT_378356</name>
</gene>